<dbReference type="Proteomes" id="UP000464053">
    <property type="component" value="Plasmid unnamed1"/>
</dbReference>
<evidence type="ECO:0000313" key="2">
    <source>
        <dbReference type="Proteomes" id="UP000464053"/>
    </source>
</evidence>
<evidence type="ECO:0000313" key="1">
    <source>
        <dbReference type="EMBL" id="QHM73999.1"/>
    </source>
</evidence>
<dbReference type="InterPro" id="IPR023393">
    <property type="entry name" value="START-like_dom_sf"/>
</dbReference>
<gene>
    <name evidence="1" type="ORF">C7M51_04360</name>
</gene>
<name>A0A6P1Q7E1_9GAMM</name>
<keyword evidence="2" id="KW-1185">Reference proteome</keyword>
<sequence length="142" mass="16328">MNKLSLTLLTRAEVPEGCDPLALIWDLDNWKNSLSRVRDIRLVSSTATYQHFFMLFEAGYDQPDTVEIERWFSDSVITVKHLVPPPGILSLEADWWVDDVIPSQLFSRRKIILEESAYSPSLAKKMFLILRENITSLTGNML</sequence>
<dbReference type="KEGG" id="mint:C7M51_04360"/>
<proteinExistence type="predicted"/>
<dbReference type="AlphaFoldDB" id="A0A6P1Q7E1"/>
<dbReference type="EMBL" id="CP028272">
    <property type="protein sequence ID" value="QHM73999.1"/>
    <property type="molecule type" value="Genomic_DNA"/>
</dbReference>
<dbReference type="OrthoDB" id="9255741at2"/>
<protein>
    <submittedName>
        <fullName evidence="1">Uncharacterized protein</fullName>
    </submittedName>
</protein>
<dbReference type="RefSeq" id="WP_160623751.1">
    <property type="nucleotide sequence ID" value="NZ_CP028272.1"/>
</dbReference>
<keyword evidence="1" id="KW-0614">Plasmid</keyword>
<geneLocation type="plasmid" evidence="1 2">
    <name>unnamed1</name>
</geneLocation>
<accession>A0A6P1Q7E1</accession>
<dbReference type="Gene3D" id="3.30.530.20">
    <property type="match status" value="1"/>
</dbReference>
<reference evidence="1 2" key="1">
    <citation type="submission" date="2018-03" db="EMBL/GenBank/DDBJ databases">
        <title>Pantoea intestinalis SRCM103226 isolated form the mealworm.</title>
        <authorList>
            <person name="Jeong D.-Y."/>
            <person name="Kim J.W."/>
        </authorList>
    </citation>
    <scope>NUCLEOTIDE SEQUENCE [LARGE SCALE GENOMIC DNA]</scope>
    <source>
        <strain evidence="1 2">SRCM103226</strain>
        <plasmid evidence="1 2">unnamed1</plasmid>
    </source>
</reference>
<organism evidence="1 2">
    <name type="scientific">Mixta intestinalis</name>
    <dbReference type="NCBI Taxonomy" id="1615494"/>
    <lineage>
        <taxon>Bacteria</taxon>
        <taxon>Pseudomonadati</taxon>
        <taxon>Pseudomonadota</taxon>
        <taxon>Gammaproteobacteria</taxon>
        <taxon>Enterobacterales</taxon>
        <taxon>Erwiniaceae</taxon>
        <taxon>Mixta</taxon>
    </lineage>
</organism>